<proteinExistence type="predicted"/>
<protein>
    <submittedName>
        <fullName evidence="2">Uncharacterized protein</fullName>
    </submittedName>
</protein>
<keyword evidence="1" id="KW-1133">Transmembrane helix</keyword>
<accession>A0A644T2W8</accession>
<dbReference type="AlphaFoldDB" id="A0A644T2W8"/>
<feature type="transmembrane region" description="Helical" evidence="1">
    <location>
        <begin position="43"/>
        <end position="64"/>
    </location>
</feature>
<feature type="transmembrane region" description="Helical" evidence="1">
    <location>
        <begin position="12"/>
        <end position="31"/>
    </location>
</feature>
<comment type="caution">
    <text evidence="2">The sequence shown here is derived from an EMBL/GenBank/DDBJ whole genome shotgun (WGS) entry which is preliminary data.</text>
</comment>
<organism evidence="2">
    <name type="scientific">bioreactor metagenome</name>
    <dbReference type="NCBI Taxonomy" id="1076179"/>
    <lineage>
        <taxon>unclassified sequences</taxon>
        <taxon>metagenomes</taxon>
        <taxon>ecological metagenomes</taxon>
    </lineage>
</organism>
<evidence type="ECO:0000256" key="1">
    <source>
        <dbReference type="SAM" id="Phobius"/>
    </source>
</evidence>
<evidence type="ECO:0000313" key="2">
    <source>
        <dbReference type="EMBL" id="MPL61245.1"/>
    </source>
</evidence>
<keyword evidence="1" id="KW-0472">Membrane</keyword>
<feature type="transmembrane region" description="Helical" evidence="1">
    <location>
        <begin position="98"/>
        <end position="116"/>
    </location>
</feature>
<name>A0A644T2W8_9ZZZZ</name>
<sequence>MSEEQATVQNPMNILYGVLAVGMAFLYAVFVGEGSRPPVEYGFFSRCLVFILAVPLGYIGGILGDYVRQLAMPNFIITSGGILGILKERFFWFIVPQLVGIVVGGSCGSGIARWIVD</sequence>
<keyword evidence="1" id="KW-0812">Transmembrane</keyword>
<dbReference type="EMBL" id="VSSQ01000014">
    <property type="protein sequence ID" value="MPL61245.1"/>
    <property type="molecule type" value="Genomic_DNA"/>
</dbReference>
<gene>
    <name evidence="2" type="ORF">SDC9_06815</name>
</gene>
<reference evidence="2" key="1">
    <citation type="submission" date="2019-08" db="EMBL/GenBank/DDBJ databases">
        <authorList>
            <person name="Kucharzyk K."/>
            <person name="Murdoch R.W."/>
            <person name="Higgins S."/>
            <person name="Loffler F."/>
        </authorList>
    </citation>
    <scope>NUCLEOTIDE SEQUENCE</scope>
</reference>